<name>A0A1H2XLL3_9FLAO</name>
<comment type="caution">
    <text evidence="3">The sequence shown here is derived from an EMBL/GenBank/DDBJ whole genome shotgun (WGS) entry which is preliminary data.</text>
</comment>
<dbReference type="Pfam" id="PF26468">
    <property type="entry name" value="GIY_YIG_3"/>
    <property type="match status" value="2"/>
</dbReference>
<dbReference type="EMBL" id="FNND01000005">
    <property type="protein sequence ID" value="SDW93772.1"/>
    <property type="molecule type" value="Genomic_DNA"/>
</dbReference>
<evidence type="ECO:0000313" key="3">
    <source>
        <dbReference type="EMBL" id="SDW93772.1"/>
    </source>
</evidence>
<sequence>MKTIILISCAAKKAKEKSKAEDLYISPLFKKSLAYAKTLTTTDNIYILSAKHHLLPLDKVIAPYDVSLKKDITKEEDRVKWGEKVIEELKKVADIKKDKFIILAGKDYVKPIKDRLVNVELPFDGVRGNGEMLQRLNKEEEKIWIAEQEILRRKLEDLNKKVQGINITGETTETSVYILHELFNILKRFTFPYKKRIGKKWIVPRNGIYIFFEKGETITTPDGRVLDRIVRVGTHEKDDNLYKRLKQHFTGNITSSIFRKDIGKALFTDNEEEISKYMRENLSFVVFEVETEEERLCWEERIVFTLSKAVILGQISPSEDWLGKSSPKEKIRKSGLWQVEGIYIEELDKAGISRLMQIVGK</sequence>
<dbReference type="Proteomes" id="UP000182771">
    <property type="component" value="Unassembled WGS sequence"/>
</dbReference>
<evidence type="ECO:0000259" key="2">
    <source>
        <dbReference type="Pfam" id="PF26468"/>
    </source>
</evidence>
<dbReference type="InterPro" id="IPR058782">
    <property type="entry name" value="GIY_YIG_3"/>
</dbReference>
<organism evidence="3 4">
    <name type="scientific">Capnocytophaga granulosa</name>
    <dbReference type="NCBI Taxonomy" id="45242"/>
    <lineage>
        <taxon>Bacteria</taxon>
        <taxon>Pseudomonadati</taxon>
        <taxon>Bacteroidota</taxon>
        <taxon>Flavobacteriia</taxon>
        <taxon>Flavobacteriales</taxon>
        <taxon>Flavobacteriaceae</taxon>
        <taxon>Capnocytophaga</taxon>
    </lineage>
</organism>
<reference evidence="3 4" key="1">
    <citation type="submission" date="2016-10" db="EMBL/GenBank/DDBJ databases">
        <authorList>
            <person name="Varghese N."/>
            <person name="Submissions S."/>
        </authorList>
    </citation>
    <scope>NUCLEOTIDE SEQUENCE [LARGE SCALE GENOMIC DNA]</scope>
    <source>
        <strain evidence="3 4">DSM 11449</strain>
    </source>
</reference>
<dbReference type="GeneID" id="85018510"/>
<gene>
    <name evidence="3" type="ORF">SAMN05444420_105171</name>
</gene>
<evidence type="ECO:0008006" key="5">
    <source>
        <dbReference type="Google" id="ProtNLM"/>
    </source>
</evidence>
<feature type="domain" description="GIY-YIG" evidence="2">
    <location>
        <begin position="270"/>
        <end position="359"/>
    </location>
</feature>
<dbReference type="AlphaFoldDB" id="A0A1H2XLL3"/>
<dbReference type="Pfam" id="PF21818">
    <property type="entry name" value="DUF6884"/>
    <property type="match status" value="1"/>
</dbReference>
<dbReference type="RefSeq" id="WP_016420978.1">
    <property type="nucleotide sequence ID" value="NZ_FNND01000005.1"/>
</dbReference>
<proteinExistence type="predicted"/>
<feature type="domain" description="DUF6884" evidence="1">
    <location>
        <begin position="4"/>
        <end position="137"/>
    </location>
</feature>
<evidence type="ECO:0000313" key="4">
    <source>
        <dbReference type="Proteomes" id="UP000182771"/>
    </source>
</evidence>
<feature type="domain" description="GIY-YIG" evidence="2">
    <location>
        <begin position="202"/>
        <end position="269"/>
    </location>
</feature>
<accession>A0A1H2XLL3</accession>
<evidence type="ECO:0000259" key="1">
    <source>
        <dbReference type="Pfam" id="PF21818"/>
    </source>
</evidence>
<keyword evidence="4" id="KW-1185">Reference proteome</keyword>
<dbReference type="InterPro" id="IPR049251">
    <property type="entry name" value="DUF6884"/>
</dbReference>
<protein>
    <recommendedName>
        <fullName evidence="5">GIY-YIG nuclease family protein</fullName>
    </recommendedName>
</protein>